<proteinExistence type="predicted"/>
<dbReference type="RefSeq" id="WP_133363409.1">
    <property type="nucleotide sequence ID" value="NZ_CP037940.1"/>
</dbReference>
<keyword evidence="3 5" id="KW-0067">ATP-binding</keyword>
<feature type="domain" description="ABC transporter" evidence="4">
    <location>
        <begin position="6"/>
        <end position="234"/>
    </location>
</feature>
<evidence type="ECO:0000256" key="1">
    <source>
        <dbReference type="ARBA" id="ARBA00022448"/>
    </source>
</evidence>
<dbReference type="InterPro" id="IPR003593">
    <property type="entry name" value="AAA+_ATPase"/>
</dbReference>
<dbReference type="InterPro" id="IPR003439">
    <property type="entry name" value="ABC_transporter-like_ATP-bd"/>
</dbReference>
<dbReference type="Proteomes" id="UP000292886">
    <property type="component" value="Chromosome"/>
</dbReference>
<dbReference type="Pfam" id="PF00005">
    <property type="entry name" value="ABC_tran"/>
    <property type="match status" value="1"/>
</dbReference>
<evidence type="ECO:0000313" key="6">
    <source>
        <dbReference type="Proteomes" id="UP000292886"/>
    </source>
</evidence>
<dbReference type="GO" id="GO:0005524">
    <property type="term" value="F:ATP binding"/>
    <property type="evidence" value="ECO:0007669"/>
    <property type="project" value="UniProtKB-KW"/>
</dbReference>
<dbReference type="SMART" id="SM00382">
    <property type="entry name" value="AAA"/>
    <property type="match status" value="1"/>
</dbReference>
<dbReference type="CDD" id="cd03235">
    <property type="entry name" value="ABC_Metallic_Cations"/>
    <property type="match status" value="1"/>
</dbReference>
<sequence length="244" mass="27335">MTEPIINVNNLTVRFPDKTVFADVNVTINRGQFLSIVGDNGAGKTTLLRTLLGQLKPTNGKVEVYPSRRELKIGYVPQFRNIDSDYPLSLRNFVALGLIKRVAPWLSRKEQHQLDAILKETELTHLAATRLGTASGGEKQKAYLAQALVEQPDLLILDESTASLDNVMKYELLDLVAHYQKEHNLTVIFVTHDLPLAKRYSTDYLMLKDGQYETGTIDELNTNVLRADDNQINITMNGGACEHV</sequence>
<dbReference type="KEGG" id="wei:EQG49_07600"/>
<dbReference type="InterPro" id="IPR027417">
    <property type="entry name" value="P-loop_NTPase"/>
</dbReference>
<dbReference type="InterPro" id="IPR050153">
    <property type="entry name" value="Metal_Ion_Import_ABC"/>
</dbReference>
<reference evidence="6" key="1">
    <citation type="submission" date="2019-03" db="EMBL/GenBank/DDBJ databases">
        <title>Weissella sp. 26KH-42 Genome sequencing.</title>
        <authorList>
            <person name="Heo J."/>
            <person name="Kim S.-J."/>
            <person name="Kim J.-S."/>
            <person name="Hong S.-B."/>
            <person name="Kwon S.-W."/>
        </authorList>
    </citation>
    <scope>NUCLEOTIDE SEQUENCE [LARGE SCALE GENOMIC DNA]</scope>
    <source>
        <strain evidence="6">26KH-42</strain>
    </source>
</reference>
<gene>
    <name evidence="5" type="ORF">EQG49_07600</name>
</gene>
<accession>A0A4P6YUC6</accession>
<organism evidence="5 6">
    <name type="scientific">Periweissella cryptocerci</name>
    <dbReference type="NCBI Taxonomy" id="2506420"/>
    <lineage>
        <taxon>Bacteria</taxon>
        <taxon>Bacillati</taxon>
        <taxon>Bacillota</taxon>
        <taxon>Bacilli</taxon>
        <taxon>Lactobacillales</taxon>
        <taxon>Lactobacillaceae</taxon>
        <taxon>Periweissella</taxon>
    </lineage>
</organism>
<evidence type="ECO:0000256" key="3">
    <source>
        <dbReference type="ARBA" id="ARBA00022840"/>
    </source>
</evidence>
<name>A0A4P6YUC6_9LACO</name>
<dbReference type="PANTHER" id="PTHR42734">
    <property type="entry name" value="METAL TRANSPORT SYSTEM ATP-BINDING PROTEIN TM_0124-RELATED"/>
    <property type="match status" value="1"/>
</dbReference>
<keyword evidence="1" id="KW-0813">Transport</keyword>
<evidence type="ECO:0000313" key="5">
    <source>
        <dbReference type="EMBL" id="QBO36332.1"/>
    </source>
</evidence>
<dbReference type="AlphaFoldDB" id="A0A4P6YUC6"/>
<keyword evidence="6" id="KW-1185">Reference proteome</keyword>
<dbReference type="SUPFAM" id="SSF52540">
    <property type="entry name" value="P-loop containing nucleoside triphosphate hydrolases"/>
    <property type="match status" value="1"/>
</dbReference>
<evidence type="ECO:0000259" key="4">
    <source>
        <dbReference type="PROSITE" id="PS50893"/>
    </source>
</evidence>
<dbReference type="GO" id="GO:0016887">
    <property type="term" value="F:ATP hydrolysis activity"/>
    <property type="evidence" value="ECO:0007669"/>
    <property type="project" value="InterPro"/>
</dbReference>
<evidence type="ECO:0000256" key="2">
    <source>
        <dbReference type="ARBA" id="ARBA00022741"/>
    </source>
</evidence>
<dbReference type="PROSITE" id="PS50893">
    <property type="entry name" value="ABC_TRANSPORTER_2"/>
    <property type="match status" value="1"/>
</dbReference>
<protein>
    <submittedName>
        <fullName evidence="5">ABC transporter ATP-binding protein</fullName>
    </submittedName>
</protein>
<dbReference type="OrthoDB" id="9806726at2"/>
<dbReference type="EMBL" id="CP037940">
    <property type="protein sequence ID" value="QBO36332.1"/>
    <property type="molecule type" value="Genomic_DNA"/>
</dbReference>
<dbReference type="Gene3D" id="3.40.50.300">
    <property type="entry name" value="P-loop containing nucleotide triphosphate hydrolases"/>
    <property type="match status" value="1"/>
</dbReference>
<keyword evidence="2" id="KW-0547">Nucleotide-binding</keyword>